<protein>
    <submittedName>
        <fullName evidence="1">Uncharacterized protein</fullName>
    </submittedName>
</protein>
<dbReference type="SUPFAM" id="SSF53098">
    <property type="entry name" value="Ribonuclease H-like"/>
    <property type="match status" value="1"/>
</dbReference>
<proteinExistence type="predicted"/>
<dbReference type="AlphaFoldDB" id="A0A2S2NYJ0"/>
<dbReference type="InterPro" id="IPR012337">
    <property type="entry name" value="RNaseH-like_sf"/>
</dbReference>
<accession>A0A2S2NYJ0</accession>
<dbReference type="EMBL" id="GGMR01009626">
    <property type="protein sequence ID" value="MBY22245.1"/>
    <property type="molecule type" value="Transcribed_RNA"/>
</dbReference>
<sequence>MLYRLIELKQFCVTNEQIILSSNDWNLVGKIVTALEPAKIATVQMQSNSLTPGDVYGIWLRIQMSLSKINIPLSKTLIKNMGERQKHIFMNPVFESGTYDL</sequence>
<evidence type="ECO:0000313" key="1">
    <source>
        <dbReference type="EMBL" id="MBY22245.1"/>
    </source>
</evidence>
<organism evidence="1">
    <name type="scientific">Schizaphis graminum</name>
    <name type="common">Green bug aphid</name>
    <dbReference type="NCBI Taxonomy" id="13262"/>
    <lineage>
        <taxon>Eukaryota</taxon>
        <taxon>Metazoa</taxon>
        <taxon>Ecdysozoa</taxon>
        <taxon>Arthropoda</taxon>
        <taxon>Hexapoda</taxon>
        <taxon>Insecta</taxon>
        <taxon>Pterygota</taxon>
        <taxon>Neoptera</taxon>
        <taxon>Paraneoptera</taxon>
        <taxon>Hemiptera</taxon>
        <taxon>Sternorrhyncha</taxon>
        <taxon>Aphidomorpha</taxon>
        <taxon>Aphidoidea</taxon>
        <taxon>Aphididae</taxon>
        <taxon>Aphidini</taxon>
        <taxon>Schizaphis</taxon>
    </lineage>
</organism>
<gene>
    <name evidence="1" type="ORF">g.130848</name>
</gene>
<reference evidence="1" key="1">
    <citation type="submission" date="2018-04" db="EMBL/GenBank/DDBJ databases">
        <title>Transcriptome of Schizaphis graminum biotype I.</title>
        <authorList>
            <person name="Scully E.D."/>
            <person name="Geib S.M."/>
            <person name="Palmer N.A."/>
            <person name="Koch K."/>
            <person name="Bradshaw J."/>
            <person name="Heng-Moss T."/>
            <person name="Sarath G."/>
        </authorList>
    </citation>
    <scope>NUCLEOTIDE SEQUENCE</scope>
</reference>
<name>A0A2S2NYJ0_SCHGA</name>